<evidence type="ECO:0000256" key="4">
    <source>
        <dbReference type="ARBA" id="ARBA00023139"/>
    </source>
</evidence>
<keyword evidence="5" id="KW-0449">Lipoprotein</keyword>
<reference evidence="6 7" key="1">
    <citation type="submission" date="2015-05" db="EMBL/GenBank/DDBJ databases">
        <title>Comparison of genome.</title>
        <authorList>
            <person name="Zheng Z."/>
            <person name="Sun M."/>
        </authorList>
    </citation>
    <scope>NUCLEOTIDE SEQUENCE [LARGE SCALE GENOMIC DNA]</scope>
    <source>
        <strain evidence="6 7">G25-74</strain>
    </source>
</reference>
<evidence type="ECO:0000256" key="3">
    <source>
        <dbReference type="ARBA" id="ARBA00023136"/>
    </source>
</evidence>
<dbReference type="InterPro" id="IPR006059">
    <property type="entry name" value="SBP"/>
</dbReference>
<evidence type="ECO:0000313" key="7">
    <source>
        <dbReference type="Proteomes" id="UP000077881"/>
    </source>
</evidence>
<dbReference type="PANTHER" id="PTHR43649">
    <property type="entry name" value="ARABINOSE-BINDING PROTEIN-RELATED"/>
    <property type="match status" value="1"/>
</dbReference>
<sequence length="499" mass="57023">MSKRICKQLVMFVFILLLLLGCSKSGSSGTKESATDQPFEFSIMLNLHVAETPDSNLQTLLEEATNTKMEIQWVPDNTYEERFNTALATGTLPEVFLIKPVNFVQQKDAIRDGQYWEIGPYLDEFPNLGKLKSEILDNTLVDGKIYSLYAGRPLSRQGLIYRKDWAERLGLEAPTNLDELYNMMKAFTLEDPDENGKNDTIGLTDRQILGTFQNFATWHGAPNNWGEKDGQLLPEFMFPEYREAMKYFKDLFDNGYINKDAPVTSKTDQQNLLKNGTAGVYIGTMGDVITLYEDAKKLNPDLEFDVHNYIEGPDGEYRTRAIPGYGSLLMFPKSAVKSEEQLKKILSFFDYLMTPEGSNLLYWGVEGEHYEVIEGKASIIQSNLATYDREIRPYTPFEIGEPETNGRYEGYFEYEPRAKADELYYDNNNYLVHDPTVNLESETFIKNSETLAQIMEDATYKYFLGQMDDQGFDAAIEEWKKAGGEQVIEEFNASYQASK</sequence>
<evidence type="ECO:0000256" key="5">
    <source>
        <dbReference type="ARBA" id="ARBA00023288"/>
    </source>
</evidence>
<dbReference type="STRING" id="217031.ABB05_06750"/>
<proteinExistence type="predicted"/>
<evidence type="ECO:0000313" key="6">
    <source>
        <dbReference type="EMBL" id="OAK73525.1"/>
    </source>
</evidence>
<accession>A0A178A041</accession>
<dbReference type="RefSeq" id="WP_057987117.1">
    <property type="nucleotide sequence ID" value="NZ_JAGGKH010000017.1"/>
</dbReference>
<keyword evidence="2" id="KW-0732">Signal</keyword>
<evidence type="ECO:0000256" key="2">
    <source>
        <dbReference type="ARBA" id="ARBA00022729"/>
    </source>
</evidence>
<keyword evidence="7" id="KW-1185">Reference proteome</keyword>
<keyword evidence="3" id="KW-0472">Membrane</keyword>
<dbReference type="CDD" id="cd13580">
    <property type="entry name" value="PBP2_AlgQ_like_1"/>
    <property type="match status" value="1"/>
</dbReference>
<dbReference type="Gene3D" id="3.40.190.10">
    <property type="entry name" value="Periplasmic binding protein-like II"/>
    <property type="match status" value="2"/>
</dbReference>
<dbReference type="PROSITE" id="PS51257">
    <property type="entry name" value="PROKAR_LIPOPROTEIN"/>
    <property type="match status" value="1"/>
</dbReference>
<gene>
    <name evidence="6" type="ORF">ABB05_06750</name>
</gene>
<keyword evidence="1" id="KW-1003">Cell membrane</keyword>
<evidence type="ECO:0000256" key="1">
    <source>
        <dbReference type="ARBA" id="ARBA00022475"/>
    </source>
</evidence>
<keyword evidence="4" id="KW-0564">Palmitate</keyword>
<dbReference type="InterPro" id="IPR050490">
    <property type="entry name" value="Bact_solute-bd_prot1"/>
</dbReference>
<dbReference type="OrthoDB" id="9787283at2"/>
<dbReference type="AlphaFoldDB" id="A0A178A041"/>
<comment type="caution">
    <text evidence="6">The sequence shown here is derived from an EMBL/GenBank/DDBJ whole genome shotgun (WGS) entry which is preliminary data.</text>
</comment>
<dbReference type="EMBL" id="LDJR01000031">
    <property type="protein sequence ID" value="OAK73525.1"/>
    <property type="molecule type" value="Genomic_DNA"/>
</dbReference>
<dbReference type="Proteomes" id="UP000077881">
    <property type="component" value="Unassembled WGS sequence"/>
</dbReference>
<dbReference type="PATRIC" id="fig|217031.6.peg.1462"/>
<protein>
    <submittedName>
        <fullName evidence="6">ABC transporter substrate-binding protein</fullName>
    </submittedName>
</protein>
<dbReference type="Pfam" id="PF01547">
    <property type="entry name" value="SBP_bac_1"/>
    <property type="match status" value="1"/>
</dbReference>
<dbReference type="PANTHER" id="PTHR43649:SF33">
    <property type="entry name" value="POLYGALACTURONAN_RHAMNOGALACTURONAN-BINDING PROTEIN YTCQ"/>
    <property type="match status" value="1"/>
</dbReference>
<name>A0A178A041_9BACI</name>
<organism evidence="6 7">
    <name type="scientific">Lederbergia galactosidilytica</name>
    <dbReference type="NCBI Taxonomy" id="217031"/>
    <lineage>
        <taxon>Bacteria</taxon>
        <taxon>Bacillati</taxon>
        <taxon>Bacillota</taxon>
        <taxon>Bacilli</taxon>
        <taxon>Bacillales</taxon>
        <taxon>Bacillaceae</taxon>
        <taxon>Lederbergia</taxon>
    </lineage>
</organism>
<dbReference type="SUPFAM" id="SSF53850">
    <property type="entry name" value="Periplasmic binding protein-like II"/>
    <property type="match status" value="1"/>
</dbReference>